<gene>
    <name evidence="1" type="ORF">BB561_002196</name>
</gene>
<dbReference type="Proteomes" id="UP000245383">
    <property type="component" value="Unassembled WGS sequence"/>
</dbReference>
<comment type="caution">
    <text evidence="1">The sequence shown here is derived from an EMBL/GenBank/DDBJ whole genome shotgun (WGS) entry which is preliminary data.</text>
</comment>
<dbReference type="OrthoDB" id="843225at2759"/>
<dbReference type="STRING" id="133385.A0A2T9YRE3"/>
<organism evidence="1 2">
    <name type="scientific">Smittium simulii</name>
    <dbReference type="NCBI Taxonomy" id="133385"/>
    <lineage>
        <taxon>Eukaryota</taxon>
        <taxon>Fungi</taxon>
        <taxon>Fungi incertae sedis</taxon>
        <taxon>Zoopagomycota</taxon>
        <taxon>Kickxellomycotina</taxon>
        <taxon>Harpellomycetes</taxon>
        <taxon>Harpellales</taxon>
        <taxon>Legeriomycetaceae</taxon>
        <taxon>Smittium</taxon>
    </lineage>
</organism>
<proteinExistence type="predicted"/>
<evidence type="ECO:0000313" key="2">
    <source>
        <dbReference type="Proteomes" id="UP000245383"/>
    </source>
</evidence>
<accession>A0A2T9YRE3</accession>
<keyword evidence="2" id="KW-1185">Reference proteome</keyword>
<reference evidence="1 2" key="1">
    <citation type="journal article" date="2018" name="MBio">
        <title>Comparative Genomics Reveals the Core Gene Toolbox for the Fungus-Insect Symbiosis.</title>
        <authorList>
            <person name="Wang Y."/>
            <person name="Stata M."/>
            <person name="Wang W."/>
            <person name="Stajich J.E."/>
            <person name="White M.M."/>
            <person name="Moncalvo J.M."/>
        </authorList>
    </citation>
    <scope>NUCLEOTIDE SEQUENCE [LARGE SCALE GENOMIC DNA]</scope>
    <source>
        <strain evidence="1 2">SWE-8-4</strain>
    </source>
</reference>
<sequence length="189" mass="21121">MSVPLSLRRKVMLIFDQDLLSPGHVEIEGERDNMYQERLNNAYKMAAWAADNIIKAETDHVFLSCCIKNDKFFDPAVVSELINNVLYNEENKVDNHKIIQAIFEKILKIYVSRGISCSIDISIDQINTQADLAASHKAAIVVAQPSDLSAIGKAVSLDWAERMARDGPIPTLIVKGSMVPDSILYKFNV</sequence>
<dbReference type="AlphaFoldDB" id="A0A2T9YRE3"/>
<name>A0A2T9YRE3_9FUNG</name>
<evidence type="ECO:0008006" key="3">
    <source>
        <dbReference type="Google" id="ProtNLM"/>
    </source>
</evidence>
<dbReference type="EMBL" id="MBFR01000071">
    <property type="protein sequence ID" value="PVU94897.1"/>
    <property type="molecule type" value="Genomic_DNA"/>
</dbReference>
<evidence type="ECO:0000313" key="1">
    <source>
        <dbReference type="EMBL" id="PVU94897.1"/>
    </source>
</evidence>
<protein>
    <recommendedName>
        <fullName evidence="3">UspA domain-containing protein</fullName>
    </recommendedName>
</protein>